<name>A0A6M8HSM7_9PROT</name>
<evidence type="ECO:0000256" key="1">
    <source>
        <dbReference type="SAM" id="MobiDB-lite"/>
    </source>
</evidence>
<dbReference type="AlphaFoldDB" id="A0A6M8HSM7"/>
<evidence type="ECO:0008006" key="5">
    <source>
        <dbReference type="Google" id="ProtNLM"/>
    </source>
</evidence>
<feature type="compositionally biased region" description="Pro residues" evidence="1">
    <location>
        <begin position="220"/>
        <end position="242"/>
    </location>
</feature>
<feature type="region of interest" description="Disordered" evidence="1">
    <location>
        <begin position="216"/>
        <end position="258"/>
    </location>
</feature>
<dbReference type="EMBL" id="CP053708">
    <property type="protein sequence ID" value="QKE91245.1"/>
    <property type="molecule type" value="Genomic_DNA"/>
</dbReference>
<sequence>MIRRTKQVLLLTATILAGAGAVAVAQDASGTYDTSQLPTIHGKVAQYDLTPRGDVDGLILDDGTEVHFRPDLGLQVVAIVRPGEAVTIHGLKARVLKLVQAMSVTNDAGGKTVTDEGPSVAGRRPPPPPRHEPGDDQPMQAKGVIKMQLHGPRGDLNGVLLEDGTMVHLPPPEASRLATQLTAGKTITVQGSGLQNALGHVIAAEAIGPDDAHLTRIALPRPPRPPRGPDAPGGPVPPPPGPALDAAPGPDNAPNPPQ</sequence>
<accession>A0A6M8HSM7</accession>
<feature type="region of interest" description="Disordered" evidence="1">
    <location>
        <begin position="108"/>
        <end position="138"/>
    </location>
</feature>
<feature type="chain" id="PRO_5026776234" description="DUF5666 domain-containing protein" evidence="2">
    <location>
        <begin position="26"/>
        <end position="258"/>
    </location>
</feature>
<evidence type="ECO:0000313" key="4">
    <source>
        <dbReference type="Proteomes" id="UP000500767"/>
    </source>
</evidence>
<keyword evidence="2" id="KW-0732">Signal</keyword>
<dbReference type="Proteomes" id="UP000500767">
    <property type="component" value="Chromosome"/>
</dbReference>
<dbReference type="RefSeq" id="WP_171833231.1">
    <property type="nucleotide sequence ID" value="NZ_CP053708.1"/>
</dbReference>
<evidence type="ECO:0000256" key="2">
    <source>
        <dbReference type="SAM" id="SignalP"/>
    </source>
</evidence>
<dbReference type="KEGG" id="lck:HN018_15400"/>
<keyword evidence="4" id="KW-1185">Reference proteome</keyword>
<reference evidence="3 4" key="1">
    <citation type="journal article" date="2014" name="World J. Microbiol. Biotechnol.">
        <title>Biodiversity and physiological characteristics of Antarctic and Arctic lichens-associated bacteria.</title>
        <authorList>
            <person name="Lee Y.M."/>
            <person name="Kim E.H."/>
            <person name="Lee H.K."/>
            <person name="Hong S.G."/>
        </authorList>
    </citation>
    <scope>NUCLEOTIDE SEQUENCE [LARGE SCALE GENOMIC DNA]</scope>
    <source>
        <strain evidence="3 4">PAMC 26569</strain>
    </source>
</reference>
<organism evidence="3 4">
    <name type="scientific">Lichenicola cladoniae</name>
    <dbReference type="NCBI Taxonomy" id="1484109"/>
    <lineage>
        <taxon>Bacteria</taxon>
        <taxon>Pseudomonadati</taxon>
        <taxon>Pseudomonadota</taxon>
        <taxon>Alphaproteobacteria</taxon>
        <taxon>Acetobacterales</taxon>
        <taxon>Acetobacteraceae</taxon>
        <taxon>Lichenicola</taxon>
    </lineage>
</organism>
<feature type="signal peptide" evidence="2">
    <location>
        <begin position="1"/>
        <end position="25"/>
    </location>
</feature>
<proteinExistence type="predicted"/>
<evidence type="ECO:0000313" key="3">
    <source>
        <dbReference type="EMBL" id="QKE91245.1"/>
    </source>
</evidence>
<protein>
    <recommendedName>
        <fullName evidence="5">DUF5666 domain-containing protein</fullName>
    </recommendedName>
</protein>
<gene>
    <name evidence="3" type="ORF">HN018_15400</name>
</gene>